<dbReference type="InterPro" id="IPR053812">
    <property type="entry name" value="HTH_Sigma70_ECF-like"/>
</dbReference>
<dbReference type="SUPFAM" id="SSF88659">
    <property type="entry name" value="Sigma3 and sigma4 domains of RNA polymerase sigma factors"/>
    <property type="match status" value="1"/>
</dbReference>
<dbReference type="InterPro" id="IPR014284">
    <property type="entry name" value="RNA_pol_sigma-70_dom"/>
</dbReference>
<sequence>MNPKTPQNHRSEQFERIYTRLHVQAKRVLRGQQAPGALEASALVHEVYLRLVHYDVATIQDDEHFFAVAATAMRQILIDRARRRRSHKRGGNWCRVPLPEYLLGERAPQREQLVAGDLLARLAAHHPRQARVVELRVFGGMTVPEVADALEVSLSTAEKDWRQARTWMRGEFEHTHAAEPARAA</sequence>
<dbReference type="Proteomes" id="UP000001880">
    <property type="component" value="Chromosome"/>
</dbReference>
<evidence type="ECO:0000256" key="2">
    <source>
        <dbReference type="ARBA" id="ARBA00023082"/>
    </source>
</evidence>
<gene>
    <name evidence="5" type="ordered locus">Hoch_6227</name>
</gene>
<protein>
    <submittedName>
        <fullName evidence="5">RNA polymerase, sigma-24 subunit, ECF subfamily</fullName>
    </submittedName>
</protein>
<keyword evidence="3" id="KW-0804">Transcription</keyword>
<evidence type="ECO:0000313" key="5">
    <source>
        <dbReference type="EMBL" id="ACY18701.1"/>
    </source>
</evidence>
<dbReference type="eggNOG" id="COG1595">
    <property type="taxonomic scope" value="Bacteria"/>
</dbReference>
<keyword evidence="1" id="KW-0805">Transcription regulation</keyword>
<accession>D0LML4</accession>
<dbReference type="Gene3D" id="1.10.10.10">
    <property type="entry name" value="Winged helix-like DNA-binding domain superfamily/Winged helix DNA-binding domain"/>
    <property type="match status" value="1"/>
</dbReference>
<dbReference type="Pfam" id="PF07638">
    <property type="entry name" value="Sigma70_ECF"/>
    <property type="match status" value="1"/>
</dbReference>
<evidence type="ECO:0000313" key="6">
    <source>
        <dbReference type="Proteomes" id="UP000001880"/>
    </source>
</evidence>
<keyword evidence="2" id="KW-0731">Sigma factor</keyword>
<dbReference type="InterPro" id="IPR039425">
    <property type="entry name" value="RNA_pol_sigma-70-like"/>
</dbReference>
<reference evidence="5 6" key="1">
    <citation type="journal article" date="2010" name="Stand. Genomic Sci.">
        <title>Complete genome sequence of Haliangium ochraceum type strain (SMP-2).</title>
        <authorList>
            <consortium name="US DOE Joint Genome Institute (JGI-PGF)"/>
            <person name="Ivanova N."/>
            <person name="Daum C."/>
            <person name="Lang E."/>
            <person name="Abt B."/>
            <person name="Kopitz M."/>
            <person name="Saunders E."/>
            <person name="Lapidus A."/>
            <person name="Lucas S."/>
            <person name="Glavina Del Rio T."/>
            <person name="Nolan M."/>
            <person name="Tice H."/>
            <person name="Copeland A."/>
            <person name="Cheng J.F."/>
            <person name="Chen F."/>
            <person name="Bruce D."/>
            <person name="Goodwin L."/>
            <person name="Pitluck S."/>
            <person name="Mavromatis K."/>
            <person name="Pati A."/>
            <person name="Mikhailova N."/>
            <person name="Chen A."/>
            <person name="Palaniappan K."/>
            <person name="Land M."/>
            <person name="Hauser L."/>
            <person name="Chang Y.J."/>
            <person name="Jeffries C.D."/>
            <person name="Detter J.C."/>
            <person name="Brettin T."/>
            <person name="Rohde M."/>
            <person name="Goker M."/>
            <person name="Bristow J."/>
            <person name="Markowitz V."/>
            <person name="Eisen J.A."/>
            <person name="Hugenholtz P."/>
            <person name="Kyrpides N.C."/>
            <person name="Klenk H.P."/>
        </authorList>
    </citation>
    <scope>NUCLEOTIDE SEQUENCE [LARGE SCALE GENOMIC DNA]</scope>
    <source>
        <strain evidence="6">DSM 14365 / CIP 107738 / JCM 11303 / AJ 13395 / SMP-2</strain>
    </source>
</reference>
<dbReference type="RefSeq" id="WP_012831293.1">
    <property type="nucleotide sequence ID" value="NC_013440.1"/>
</dbReference>
<dbReference type="STRING" id="502025.Hoch_6227"/>
<dbReference type="GO" id="GO:0006352">
    <property type="term" value="P:DNA-templated transcription initiation"/>
    <property type="evidence" value="ECO:0007669"/>
    <property type="project" value="InterPro"/>
</dbReference>
<dbReference type="GO" id="GO:0016987">
    <property type="term" value="F:sigma factor activity"/>
    <property type="evidence" value="ECO:0007669"/>
    <property type="project" value="UniProtKB-KW"/>
</dbReference>
<dbReference type="InterPro" id="IPR013324">
    <property type="entry name" value="RNA_pol_sigma_r3/r4-like"/>
</dbReference>
<dbReference type="PANTHER" id="PTHR43133:SF39">
    <property type="entry name" value="SIMILAR TO RNA POLYMERASE SIGMA-E FACTOR"/>
    <property type="match status" value="1"/>
</dbReference>
<evidence type="ECO:0000256" key="1">
    <source>
        <dbReference type="ARBA" id="ARBA00023015"/>
    </source>
</evidence>
<dbReference type="AlphaFoldDB" id="D0LML4"/>
<dbReference type="HOGENOM" id="CLU_102127_0_0_7"/>
<dbReference type="NCBIfam" id="TIGR02937">
    <property type="entry name" value="sigma70-ECF"/>
    <property type="match status" value="1"/>
</dbReference>
<evidence type="ECO:0000259" key="4">
    <source>
        <dbReference type="Pfam" id="PF07638"/>
    </source>
</evidence>
<dbReference type="NCBIfam" id="TIGR02999">
    <property type="entry name" value="Sig-70_X6"/>
    <property type="match status" value="1"/>
</dbReference>
<keyword evidence="6" id="KW-1185">Reference proteome</keyword>
<feature type="domain" description="RNA polymerase sigma-70 ECF-like HTH" evidence="4">
    <location>
        <begin position="11"/>
        <end position="173"/>
    </location>
</feature>
<dbReference type="OrthoDB" id="278371at2"/>
<evidence type="ECO:0000256" key="3">
    <source>
        <dbReference type="ARBA" id="ARBA00023163"/>
    </source>
</evidence>
<dbReference type="PANTHER" id="PTHR43133">
    <property type="entry name" value="RNA POLYMERASE ECF-TYPE SIGMA FACTO"/>
    <property type="match status" value="1"/>
</dbReference>
<dbReference type="InterPro" id="IPR011517">
    <property type="entry name" value="RNA_pol_sigma70_ECF-like"/>
</dbReference>
<dbReference type="EMBL" id="CP001804">
    <property type="protein sequence ID" value="ACY18701.1"/>
    <property type="molecule type" value="Genomic_DNA"/>
</dbReference>
<proteinExistence type="predicted"/>
<organism evidence="5 6">
    <name type="scientific">Haliangium ochraceum (strain DSM 14365 / JCM 11303 / SMP-2)</name>
    <dbReference type="NCBI Taxonomy" id="502025"/>
    <lineage>
        <taxon>Bacteria</taxon>
        <taxon>Pseudomonadati</taxon>
        <taxon>Myxococcota</taxon>
        <taxon>Polyangia</taxon>
        <taxon>Haliangiales</taxon>
        <taxon>Kofleriaceae</taxon>
        <taxon>Haliangium</taxon>
    </lineage>
</organism>
<dbReference type="InterPro" id="IPR036388">
    <property type="entry name" value="WH-like_DNA-bd_sf"/>
</dbReference>
<name>D0LML4_HALO1</name>
<dbReference type="KEGG" id="hoh:Hoch_6227"/>